<dbReference type="EC" id="5.5.1.19" evidence="2"/>
<organism evidence="2 3">
    <name type="scientific">Candidatus Andeanibacterium colombiense</name>
    <dbReference type="NCBI Taxonomy" id="3121345"/>
    <lineage>
        <taxon>Bacteria</taxon>
        <taxon>Pseudomonadati</taxon>
        <taxon>Pseudomonadota</taxon>
        <taxon>Alphaproteobacteria</taxon>
        <taxon>Sphingomonadales</taxon>
        <taxon>Sphingomonadaceae</taxon>
        <taxon>Candidatus Andeanibacterium</taxon>
    </lineage>
</organism>
<dbReference type="SUPFAM" id="SSF51905">
    <property type="entry name" value="FAD/NAD(P)-binding domain"/>
    <property type="match status" value="1"/>
</dbReference>
<proteinExistence type="inferred from homology"/>
<dbReference type="NCBIfam" id="TIGR01789">
    <property type="entry name" value="lycopene_cycl"/>
    <property type="match status" value="1"/>
</dbReference>
<dbReference type="GO" id="GO:0016705">
    <property type="term" value="F:oxidoreductase activity, acting on paired donors, with incorporation or reduction of molecular oxygen"/>
    <property type="evidence" value="ECO:0007669"/>
    <property type="project" value="InterPro"/>
</dbReference>
<keyword evidence="2" id="KW-0413">Isomerase</keyword>
<evidence type="ECO:0000313" key="3">
    <source>
        <dbReference type="Proteomes" id="UP001218362"/>
    </source>
</evidence>
<dbReference type="InterPro" id="IPR010108">
    <property type="entry name" value="Lycopene_cyclase_b/e"/>
</dbReference>
<dbReference type="InterPro" id="IPR008461">
    <property type="entry name" value="CrtY"/>
</dbReference>
<protein>
    <submittedName>
        <fullName evidence="2">Lycopene beta-cyclase CrtY</fullName>
        <ecNumber evidence="2">5.5.1.19</ecNumber>
    </submittedName>
</protein>
<gene>
    <name evidence="2" type="primary">crtY</name>
    <name evidence="2" type="ORF">P0Y56_06695</name>
</gene>
<comment type="similarity">
    <text evidence="1">Belongs to the lycopene cyclase family.</text>
</comment>
<evidence type="ECO:0000256" key="1">
    <source>
        <dbReference type="ARBA" id="ARBA00006599"/>
    </source>
</evidence>
<dbReference type="EMBL" id="CP119316">
    <property type="protein sequence ID" value="WEK47981.1"/>
    <property type="molecule type" value="Genomic_DNA"/>
</dbReference>
<dbReference type="AlphaFoldDB" id="A0AAJ6BQ81"/>
<name>A0AAJ6BQ81_9SPHN</name>
<dbReference type="InterPro" id="IPR036188">
    <property type="entry name" value="FAD/NAD-bd_sf"/>
</dbReference>
<sequence length="399" mass="42795">MDGGKVDIAIIGGGLAGGLIAAALARHRPEVSIALVEAGGTLGGNHRWSWFASDIQPEGAELLGAFPHTAWDEGYDVRFPGLTRTLPTPYCSLGSADFDAGLRALLPEGTIYTATRALVLDDNEITLEGGERLAAKAVIDCRGQGPSPHLTGGWQVFYGRHMRTAEPHGLTRPVIMDATVEQYAAYRFVYVLPLGPDEIFVEDTYYTDSPELDRDALAGRVSAYCARHGWAGETLGEETGVLPVVDGGSFGGFTGEHRAPGVARAGARGGFFHPLTSYSLPQAVETALAIAHSLDLGGPAIVVLLEERAEAHWRKTGFYRMLARMLFGAAVPGERWKIFARFYGLNGPLIERFYAANSSLADKLRILLGKPPVPLGKAFGALFSEGRPLEIVHDPEEVA</sequence>
<dbReference type="Pfam" id="PF05834">
    <property type="entry name" value="Lycopene_cycl"/>
    <property type="match status" value="1"/>
</dbReference>
<dbReference type="NCBIfam" id="TIGR01790">
    <property type="entry name" value="carotene-cycl"/>
    <property type="match status" value="1"/>
</dbReference>
<dbReference type="GO" id="GO:0016117">
    <property type="term" value="P:carotenoid biosynthetic process"/>
    <property type="evidence" value="ECO:0007669"/>
    <property type="project" value="InterPro"/>
</dbReference>
<dbReference type="Gene3D" id="3.50.50.60">
    <property type="entry name" value="FAD/NAD(P)-binding domain"/>
    <property type="match status" value="1"/>
</dbReference>
<dbReference type="GO" id="GO:0045436">
    <property type="term" value="F:lycopene beta cyclase activity"/>
    <property type="evidence" value="ECO:0007669"/>
    <property type="project" value="InterPro"/>
</dbReference>
<dbReference type="KEGG" id="acob:P0Y56_06695"/>
<dbReference type="Proteomes" id="UP001218362">
    <property type="component" value="Chromosome"/>
</dbReference>
<evidence type="ECO:0000313" key="2">
    <source>
        <dbReference type="EMBL" id="WEK47981.1"/>
    </source>
</evidence>
<accession>A0AAJ6BQ81</accession>
<reference evidence="2" key="1">
    <citation type="submission" date="2023-03" db="EMBL/GenBank/DDBJ databases">
        <title>Andean soil-derived lignocellulolytic bacterial consortium as a source of novel taxa and putative plastic-active enzymes.</title>
        <authorList>
            <person name="Diaz-Garcia L."/>
            <person name="Chuvochina M."/>
            <person name="Feuerriegel G."/>
            <person name="Bunk B."/>
            <person name="Sproer C."/>
            <person name="Streit W.R."/>
            <person name="Rodriguez L.M."/>
            <person name="Overmann J."/>
            <person name="Jimenez D.J."/>
        </authorList>
    </citation>
    <scope>NUCLEOTIDE SEQUENCE</scope>
    <source>
        <strain evidence="2">MAG 26</strain>
    </source>
</reference>